<dbReference type="KEGG" id="bstg:WT74_07545"/>
<evidence type="ECO:0000313" key="1">
    <source>
        <dbReference type="EMBL" id="KWA61933.1"/>
    </source>
</evidence>
<reference evidence="1 2" key="1">
    <citation type="submission" date="2015-11" db="EMBL/GenBank/DDBJ databases">
        <title>Expanding the genomic diversity of Burkholderia species for the development of highly accurate diagnostics.</title>
        <authorList>
            <person name="Sahl J."/>
            <person name="Keim P."/>
            <person name="Wagner D."/>
        </authorList>
    </citation>
    <scope>NUCLEOTIDE SEQUENCE [LARGE SCALE GENOMIC DNA]</scope>
    <source>
        <strain evidence="1 2">MSMB1960WGS</strain>
    </source>
</reference>
<organism evidence="1">
    <name type="scientific">Burkholderia stagnalis</name>
    <dbReference type="NCBI Taxonomy" id="1503054"/>
    <lineage>
        <taxon>Bacteria</taxon>
        <taxon>Pseudomonadati</taxon>
        <taxon>Pseudomonadota</taxon>
        <taxon>Betaproteobacteria</taxon>
        <taxon>Burkholderiales</taxon>
        <taxon>Burkholderiaceae</taxon>
        <taxon>Burkholderia</taxon>
        <taxon>Burkholderia cepacia complex</taxon>
    </lineage>
</organism>
<sequence>MRQADTCARIAGDVAAQVAARDRLPAGLIGTGRCVLIALVFLLPVGLPGAVVGVCWRCKHQ</sequence>
<comment type="caution">
    <text evidence="1">The sequence shown here is derived from an EMBL/GenBank/DDBJ whole genome shotgun (WGS) entry which is preliminary data.</text>
</comment>
<evidence type="ECO:0000313" key="2">
    <source>
        <dbReference type="Proteomes" id="UP000068603"/>
    </source>
</evidence>
<protein>
    <submittedName>
        <fullName evidence="1">Uncharacterized protein</fullName>
    </submittedName>
</protein>
<gene>
    <name evidence="1" type="ORF">WT44_14735</name>
</gene>
<dbReference type="AlphaFoldDB" id="A0A108GAJ1"/>
<proteinExistence type="predicted"/>
<accession>A0A108GAJ1</accession>
<name>A0A108GAJ1_9BURK</name>
<dbReference type="Proteomes" id="UP000068603">
    <property type="component" value="Unassembled WGS sequence"/>
</dbReference>
<dbReference type="EMBL" id="LPHB01000047">
    <property type="protein sequence ID" value="KWA61933.1"/>
    <property type="molecule type" value="Genomic_DNA"/>
</dbReference>